<dbReference type="GO" id="GO:0046872">
    <property type="term" value="F:metal ion binding"/>
    <property type="evidence" value="ECO:0007669"/>
    <property type="project" value="UniProtKB-KW"/>
</dbReference>
<comment type="similarity">
    <text evidence="1">Belongs to the hemerythrin family.</text>
</comment>
<organism evidence="5 6">
    <name type="scientific">bacterium (Candidatus Blackallbacteria) CG17_big_fil_post_rev_8_21_14_2_50_48_46</name>
    <dbReference type="NCBI Taxonomy" id="2014261"/>
    <lineage>
        <taxon>Bacteria</taxon>
        <taxon>Candidatus Blackallbacteria</taxon>
    </lineage>
</organism>
<dbReference type="Pfam" id="PF00211">
    <property type="entry name" value="Guanylate_cyc"/>
    <property type="match status" value="1"/>
</dbReference>
<dbReference type="Gene3D" id="1.20.120.50">
    <property type="entry name" value="Hemerythrin-like"/>
    <property type="match status" value="1"/>
</dbReference>
<dbReference type="InterPro" id="IPR012312">
    <property type="entry name" value="Hemerythrin-like"/>
</dbReference>
<dbReference type="NCBIfam" id="TIGR02481">
    <property type="entry name" value="hemeryth_dom"/>
    <property type="match status" value="1"/>
</dbReference>
<dbReference type="GO" id="GO:0035556">
    <property type="term" value="P:intracellular signal transduction"/>
    <property type="evidence" value="ECO:0007669"/>
    <property type="project" value="InterPro"/>
</dbReference>
<dbReference type="SUPFAM" id="SSF47188">
    <property type="entry name" value="Hemerythrin-like"/>
    <property type="match status" value="1"/>
</dbReference>
<evidence type="ECO:0000313" key="6">
    <source>
        <dbReference type="Proteomes" id="UP000231019"/>
    </source>
</evidence>
<evidence type="ECO:0000313" key="5">
    <source>
        <dbReference type="EMBL" id="PIW13904.1"/>
    </source>
</evidence>
<reference evidence="5 6" key="1">
    <citation type="submission" date="2017-09" db="EMBL/GenBank/DDBJ databases">
        <title>Depth-based differentiation of microbial function through sediment-hosted aquifers and enrichment of novel symbionts in the deep terrestrial subsurface.</title>
        <authorList>
            <person name="Probst A.J."/>
            <person name="Ladd B."/>
            <person name="Jarett J.K."/>
            <person name="Geller-Mcgrath D.E."/>
            <person name="Sieber C.M."/>
            <person name="Emerson J.B."/>
            <person name="Anantharaman K."/>
            <person name="Thomas B.C."/>
            <person name="Malmstrom R."/>
            <person name="Stieglmeier M."/>
            <person name="Klingl A."/>
            <person name="Woyke T."/>
            <person name="Ryan C.M."/>
            <person name="Banfield J.F."/>
        </authorList>
    </citation>
    <scope>NUCLEOTIDE SEQUENCE [LARGE SCALE GENOMIC DNA]</scope>
    <source>
        <strain evidence="5">CG17_big_fil_post_rev_8_21_14_2_50_48_46</strain>
    </source>
</reference>
<protein>
    <submittedName>
        <fullName evidence="5">Guanylate cyclase</fullName>
    </submittedName>
</protein>
<dbReference type="InterPro" id="IPR050697">
    <property type="entry name" value="Adenylyl/Guanylyl_Cyclase_3/4"/>
</dbReference>
<keyword evidence="2" id="KW-0479">Metal-binding</keyword>
<name>A0A2M7FXF4_9BACT</name>
<comment type="caution">
    <text evidence="5">The sequence shown here is derived from an EMBL/GenBank/DDBJ whole genome shotgun (WGS) entry which is preliminary data.</text>
</comment>
<accession>A0A2M7FXF4</accession>
<dbReference type="CDD" id="cd12107">
    <property type="entry name" value="Hemerythrin"/>
    <property type="match status" value="1"/>
</dbReference>
<dbReference type="Proteomes" id="UP000231019">
    <property type="component" value="Unassembled WGS sequence"/>
</dbReference>
<dbReference type="PANTHER" id="PTHR43081">
    <property type="entry name" value="ADENYLATE CYCLASE, TERMINAL-DIFFERENTIATION SPECIFIC-RELATED"/>
    <property type="match status" value="1"/>
</dbReference>
<dbReference type="InterPro" id="IPR016131">
    <property type="entry name" value="Haemerythrin_Fe_BS"/>
</dbReference>
<dbReference type="InterPro" id="IPR001054">
    <property type="entry name" value="A/G_cyclase"/>
</dbReference>
<dbReference type="GO" id="GO:0004016">
    <property type="term" value="F:adenylate cyclase activity"/>
    <property type="evidence" value="ECO:0007669"/>
    <property type="project" value="UniProtKB-ARBA"/>
</dbReference>
<dbReference type="PANTHER" id="PTHR43081:SF1">
    <property type="entry name" value="ADENYLATE CYCLASE, TERMINAL-DIFFERENTIATION SPECIFIC"/>
    <property type="match status" value="1"/>
</dbReference>
<dbReference type="GO" id="GO:0006171">
    <property type="term" value="P:cAMP biosynthetic process"/>
    <property type="evidence" value="ECO:0007669"/>
    <property type="project" value="TreeGrafter"/>
</dbReference>
<proteinExistence type="inferred from homology"/>
<dbReference type="InterPro" id="IPR029787">
    <property type="entry name" value="Nucleotide_cyclase"/>
</dbReference>
<dbReference type="CDD" id="cd07302">
    <property type="entry name" value="CHD"/>
    <property type="match status" value="1"/>
</dbReference>
<dbReference type="SUPFAM" id="SSF55073">
    <property type="entry name" value="Nucleotide cyclase"/>
    <property type="match status" value="1"/>
</dbReference>
<evidence type="ECO:0000256" key="3">
    <source>
        <dbReference type="ARBA" id="ARBA00023004"/>
    </source>
</evidence>
<sequence length="437" mass="51192">MSDSELYQNLVKSFSRFVPQDFLELLNISDFSNIELGNQTEKKLTIMFSDIRGFTTLSEELGPKETFDFLNRYLDGMVTVIRSNDGFVDKYIGDAILALFPGDTNDALRASLAMLEELKKINQKKLTKKQKTIEIGIGLNTGIVILGTLGNQQRMETTVIGDAVNLASRLETLCKTYKVPLLISEHTLHDLDASFRSGIRFIDRTRVKGKFRPESVYEVFLHQAPEIIQAKQNSLESLEKGVAYYHLKAIKEAIPFFKICLSIYPDDEIALYYLNRCQSWLESGHFEGTGELEFNFQWKKEYNLGIPMIDQQHQQLLNQISKLLYTVHHEGKTNWEEILHFLEEYVHLHFQTEEALMEKYNYPFLNEHRYEHHCFTENYLNLRRELYSERHDRLYLLFKIDLFLVDWLINHTTKNDRHWAQFILQKGYAPTHIPDQA</sequence>
<dbReference type="InterPro" id="IPR012827">
    <property type="entry name" value="Hemerythrin_metal-bd"/>
</dbReference>
<gene>
    <name evidence="5" type="ORF">COW36_24885</name>
</gene>
<dbReference type="SMART" id="SM00044">
    <property type="entry name" value="CYCc"/>
    <property type="match status" value="1"/>
</dbReference>
<dbReference type="InterPro" id="IPR035938">
    <property type="entry name" value="Hemerythrin-like_sf"/>
</dbReference>
<dbReference type="NCBIfam" id="NF033749">
    <property type="entry name" value="bact_hemeryth"/>
    <property type="match status" value="1"/>
</dbReference>
<dbReference type="EMBL" id="PFFQ01000066">
    <property type="protein sequence ID" value="PIW13904.1"/>
    <property type="molecule type" value="Genomic_DNA"/>
</dbReference>
<evidence type="ECO:0000256" key="2">
    <source>
        <dbReference type="ARBA" id="ARBA00022723"/>
    </source>
</evidence>
<dbReference type="PROSITE" id="PS00550">
    <property type="entry name" value="HEMERYTHRINS"/>
    <property type="match status" value="1"/>
</dbReference>
<dbReference type="Pfam" id="PF01814">
    <property type="entry name" value="Hemerythrin"/>
    <property type="match status" value="1"/>
</dbReference>
<dbReference type="PROSITE" id="PS50125">
    <property type="entry name" value="GUANYLATE_CYCLASE_2"/>
    <property type="match status" value="1"/>
</dbReference>
<feature type="domain" description="Guanylate cyclase" evidence="4">
    <location>
        <begin position="45"/>
        <end position="171"/>
    </location>
</feature>
<evidence type="ECO:0000259" key="4">
    <source>
        <dbReference type="PROSITE" id="PS50125"/>
    </source>
</evidence>
<dbReference type="AlphaFoldDB" id="A0A2M7FXF4"/>
<dbReference type="SUPFAM" id="SSF48452">
    <property type="entry name" value="TPR-like"/>
    <property type="match status" value="1"/>
</dbReference>
<dbReference type="Gene3D" id="3.30.70.1230">
    <property type="entry name" value="Nucleotide cyclase"/>
    <property type="match status" value="1"/>
</dbReference>
<dbReference type="InterPro" id="IPR011990">
    <property type="entry name" value="TPR-like_helical_dom_sf"/>
</dbReference>
<keyword evidence="3" id="KW-0408">Iron</keyword>
<evidence type="ECO:0000256" key="1">
    <source>
        <dbReference type="ARBA" id="ARBA00010587"/>
    </source>
</evidence>